<accession>A0A183F8L8</accession>
<gene>
    <name evidence="3" type="ORF">HPBE_LOCUS2511</name>
</gene>
<accession>A0A3P7TTM7</accession>
<evidence type="ECO:0000313" key="4">
    <source>
        <dbReference type="Proteomes" id="UP000050761"/>
    </source>
</evidence>
<protein>
    <submittedName>
        <fullName evidence="5">BAG domain-containing protein</fullName>
    </submittedName>
</protein>
<reference evidence="5" key="2">
    <citation type="submission" date="2019-09" db="UniProtKB">
        <authorList>
            <consortium name="WormBaseParasite"/>
        </authorList>
    </citation>
    <scope>IDENTIFICATION</scope>
</reference>
<proteinExistence type="predicted"/>
<dbReference type="OrthoDB" id="5870941at2759"/>
<sequence length="317" mass="35751">MSFAIVYFPHTATADVVPASSIIGEHPVGSTTKVKWGRRTYTAKVLFTGPMEICEMKMTHVTAGGELIEDVFDIATVDEMPDTVQRDPSSSPAQREIVRRLTAVEERLACVADLLMRLEQKIVLGEDQRNRMEGMLRQTVRRLSAPVEADGIEYTFATMELVAALRKANSDPKKFIRCLEEEVFKDEPHIMDIAVDLRHDSVDKMDFLRKCLFKFFDVPTNLREDMWKRAKASLNSRARRTRKAQRDVGEGGQERSSGSGGTSNDAFDWDEQEGDIVYNFLCYLCIVGCVFLILCSAVHLHSNLAVVGIYKYLIVLS</sequence>
<name>A0A183F8L8_HELPZ</name>
<dbReference type="Proteomes" id="UP000050761">
    <property type="component" value="Unassembled WGS sequence"/>
</dbReference>
<feature type="transmembrane region" description="Helical" evidence="2">
    <location>
        <begin position="276"/>
        <end position="295"/>
    </location>
</feature>
<dbReference type="AlphaFoldDB" id="A0A183F8L8"/>
<keyword evidence="4" id="KW-1185">Reference proteome</keyword>
<evidence type="ECO:0000256" key="2">
    <source>
        <dbReference type="SAM" id="Phobius"/>
    </source>
</evidence>
<keyword evidence="2" id="KW-0812">Transmembrane</keyword>
<keyword evidence="2" id="KW-1133">Transmembrane helix</keyword>
<organism evidence="4 5">
    <name type="scientific">Heligmosomoides polygyrus</name>
    <name type="common">Parasitic roundworm</name>
    <dbReference type="NCBI Taxonomy" id="6339"/>
    <lineage>
        <taxon>Eukaryota</taxon>
        <taxon>Metazoa</taxon>
        <taxon>Ecdysozoa</taxon>
        <taxon>Nematoda</taxon>
        <taxon>Chromadorea</taxon>
        <taxon>Rhabditida</taxon>
        <taxon>Rhabditina</taxon>
        <taxon>Rhabditomorpha</taxon>
        <taxon>Strongyloidea</taxon>
        <taxon>Heligmosomidae</taxon>
        <taxon>Heligmosomoides</taxon>
    </lineage>
</organism>
<reference evidence="3 4" key="1">
    <citation type="submission" date="2018-11" db="EMBL/GenBank/DDBJ databases">
        <authorList>
            <consortium name="Pathogen Informatics"/>
        </authorList>
    </citation>
    <scope>NUCLEOTIDE SEQUENCE [LARGE SCALE GENOMIC DNA]</scope>
</reference>
<evidence type="ECO:0000313" key="3">
    <source>
        <dbReference type="EMBL" id="VDO25830.1"/>
    </source>
</evidence>
<keyword evidence="2" id="KW-0472">Membrane</keyword>
<dbReference type="WBParaSite" id="HPBE_0000251001-mRNA-1">
    <property type="protein sequence ID" value="HPBE_0000251001-mRNA-1"/>
    <property type="gene ID" value="HPBE_0000251001"/>
</dbReference>
<evidence type="ECO:0000256" key="1">
    <source>
        <dbReference type="SAM" id="MobiDB-lite"/>
    </source>
</evidence>
<feature type="region of interest" description="Disordered" evidence="1">
    <location>
        <begin position="236"/>
        <end position="264"/>
    </location>
</feature>
<feature type="compositionally biased region" description="Basic and acidic residues" evidence="1">
    <location>
        <begin position="244"/>
        <end position="253"/>
    </location>
</feature>
<dbReference type="EMBL" id="UZAH01003908">
    <property type="protein sequence ID" value="VDO25830.1"/>
    <property type="molecule type" value="Genomic_DNA"/>
</dbReference>
<evidence type="ECO:0000313" key="5">
    <source>
        <dbReference type="WBParaSite" id="HPBE_0000251001-mRNA-1"/>
    </source>
</evidence>